<dbReference type="EMBL" id="KZ669634">
    <property type="protein sequence ID" value="PPR84917.1"/>
    <property type="molecule type" value="Genomic_DNA"/>
</dbReference>
<evidence type="ECO:0000313" key="3">
    <source>
        <dbReference type="Proteomes" id="UP000239757"/>
    </source>
</evidence>
<dbReference type="Proteomes" id="UP000239757">
    <property type="component" value="Unassembled WGS sequence"/>
</dbReference>
<dbReference type="AlphaFoldDB" id="A0A2P5W1H2"/>
<feature type="domain" description="Endonuclease/exonuclease/phosphatase" evidence="1">
    <location>
        <begin position="11"/>
        <end position="102"/>
    </location>
</feature>
<gene>
    <name evidence="2" type="ORF">GOBAR_AA35797</name>
</gene>
<evidence type="ECO:0000259" key="1">
    <source>
        <dbReference type="Pfam" id="PF03372"/>
    </source>
</evidence>
<evidence type="ECO:0000313" key="2">
    <source>
        <dbReference type="EMBL" id="PPR84917.1"/>
    </source>
</evidence>
<dbReference type="Gene3D" id="3.60.10.10">
    <property type="entry name" value="Endonuclease/exonuclease/phosphatase"/>
    <property type="match status" value="1"/>
</dbReference>
<dbReference type="SUPFAM" id="SSF56219">
    <property type="entry name" value="DNase I-like"/>
    <property type="match status" value="1"/>
</dbReference>
<sequence>MEGCLVVCSEGKSGGLALLWREGLDVSIQNYSKYHIDVLVCMEDGEMLRFIDFNGQTDSNLRQQSWEMLRRVKSMVNKGWIMGGDFNAILNNSEKERAAENLKA</sequence>
<proteinExistence type="predicted"/>
<dbReference type="InterPro" id="IPR036691">
    <property type="entry name" value="Endo/exonu/phosph_ase_sf"/>
</dbReference>
<dbReference type="OrthoDB" id="1729225at2759"/>
<dbReference type="InterPro" id="IPR005135">
    <property type="entry name" value="Endo/exonuclease/phosphatase"/>
</dbReference>
<reference evidence="2 3" key="1">
    <citation type="submission" date="2015-01" db="EMBL/GenBank/DDBJ databases">
        <title>Genome of allotetraploid Gossypium barbadense reveals genomic plasticity and fiber elongation in cotton evolution.</title>
        <authorList>
            <person name="Chen X."/>
            <person name="Liu X."/>
            <person name="Zhao B."/>
            <person name="Zheng H."/>
            <person name="Hu Y."/>
            <person name="Lu G."/>
            <person name="Yang C."/>
            <person name="Chen J."/>
            <person name="Shan C."/>
            <person name="Zhang L."/>
            <person name="Zhou Y."/>
            <person name="Wang L."/>
            <person name="Guo W."/>
            <person name="Bai Y."/>
            <person name="Ruan J."/>
            <person name="Shangguan X."/>
            <person name="Mao Y."/>
            <person name="Jiang J."/>
            <person name="Zhu Y."/>
            <person name="Lei J."/>
            <person name="Kang H."/>
            <person name="Chen S."/>
            <person name="He X."/>
            <person name="Wang R."/>
            <person name="Wang Y."/>
            <person name="Chen J."/>
            <person name="Wang L."/>
            <person name="Yu S."/>
            <person name="Wang B."/>
            <person name="Wei J."/>
            <person name="Song S."/>
            <person name="Lu X."/>
            <person name="Gao Z."/>
            <person name="Gu W."/>
            <person name="Deng X."/>
            <person name="Ma D."/>
            <person name="Wang S."/>
            <person name="Liang W."/>
            <person name="Fang L."/>
            <person name="Cai C."/>
            <person name="Zhu X."/>
            <person name="Zhou B."/>
            <person name="Zhang Y."/>
            <person name="Chen Z."/>
            <person name="Xu S."/>
            <person name="Zhu R."/>
            <person name="Wang S."/>
            <person name="Zhang T."/>
            <person name="Zhao G."/>
        </authorList>
    </citation>
    <scope>NUCLEOTIDE SEQUENCE [LARGE SCALE GENOMIC DNA]</scope>
    <source>
        <strain evidence="3">cv. Xinhai21</strain>
        <tissue evidence="2">Leaf</tissue>
    </source>
</reference>
<name>A0A2P5W1H2_GOSBA</name>
<dbReference type="Pfam" id="PF03372">
    <property type="entry name" value="Exo_endo_phos"/>
    <property type="match status" value="1"/>
</dbReference>
<accession>A0A2P5W1H2</accession>
<dbReference type="GO" id="GO:0003824">
    <property type="term" value="F:catalytic activity"/>
    <property type="evidence" value="ECO:0007669"/>
    <property type="project" value="InterPro"/>
</dbReference>
<organism evidence="2 3">
    <name type="scientific">Gossypium barbadense</name>
    <name type="common">Sea Island cotton</name>
    <name type="synonym">Hibiscus barbadensis</name>
    <dbReference type="NCBI Taxonomy" id="3634"/>
    <lineage>
        <taxon>Eukaryota</taxon>
        <taxon>Viridiplantae</taxon>
        <taxon>Streptophyta</taxon>
        <taxon>Embryophyta</taxon>
        <taxon>Tracheophyta</taxon>
        <taxon>Spermatophyta</taxon>
        <taxon>Magnoliopsida</taxon>
        <taxon>eudicotyledons</taxon>
        <taxon>Gunneridae</taxon>
        <taxon>Pentapetalae</taxon>
        <taxon>rosids</taxon>
        <taxon>malvids</taxon>
        <taxon>Malvales</taxon>
        <taxon>Malvaceae</taxon>
        <taxon>Malvoideae</taxon>
        <taxon>Gossypium</taxon>
    </lineage>
</organism>
<protein>
    <recommendedName>
        <fullName evidence="1">Endonuclease/exonuclease/phosphatase domain-containing protein</fullName>
    </recommendedName>
</protein>